<evidence type="ECO:0000256" key="2">
    <source>
        <dbReference type="ARBA" id="ARBA00001911"/>
    </source>
</evidence>
<dbReference type="EMBL" id="FORF01000001">
    <property type="protein sequence ID" value="SFI38148.1"/>
    <property type="molecule type" value="Genomic_DNA"/>
</dbReference>
<accession>A0A1I3HQV1</accession>
<evidence type="ECO:0000256" key="1">
    <source>
        <dbReference type="ARBA" id="ARBA00000083"/>
    </source>
</evidence>
<comment type="catalytic activity">
    <reaction evidence="1 10">
        <text>UDP-alpha-D-glucose = UDP-alpha-D-galactose</text>
        <dbReference type="Rhea" id="RHEA:22168"/>
        <dbReference type="ChEBI" id="CHEBI:58885"/>
        <dbReference type="ChEBI" id="CHEBI:66914"/>
        <dbReference type="EC" id="5.1.3.2"/>
    </reaction>
</comment>
<dbReference type="PANTHER" id="PTHR43725">
    <property type="entry name" value="UDP-GLUCOSE 4-EPIMERASE"/>
    <property type="match status" value="1"/>
</dbReference>
<name>A0A1I3HQV1_9HYPH</name>
<evidence type="ECO:0000256" key="7">
    <source>
        <dbReference type="ARBA" id="ARBA00023027"/>
    </source>
</evidence>
<evidence type="ECO:0000256" key="8">
    <source>
        <dbReference type="ARBA" id="ARBA00023235"/>
    </source>
</evidence>
<dbReference type="CDD" id="cd05247">
    <property type="entry name" value="UDP_G4E_1_SDR_e"/>
    <property type="match status" value="1"/>
</dbReference>
<evidence type="ECO:0000259" key="11">
    <source>
        <dbReference type="Pfam" id="PF01370"/>
    </source>
</evidence>
<evidence type="ECO:0000313" key="12">
    <source>
        <dbReference type="EMBL" id="SFI38148.1"/>
    </source>
</evidence>
<sequence length="330" mass="35402">MAVLVTGGAGYIGSHMVWALLDAGEDVVVLDRLSTGFAWAVSPDARLVAGDIADTELVRSLIDKHEIDAIIHFAGSIIVPESVSDPLGYYENNTSKTRTLLQTAVEGGVKHFIFSSTAAVYGAAGLEPVTEDTPLLPESPYGRSKLMSEWMLRDAAAAHDLTYTALRYFNVAGADPKGRIGQSTPGATHLIKVASEAVLGKRDHLKVFGTDYPTPDGTCVRDYIHVSDLADAHLLALRRLRSGGGNLIANCGYNHGYSVLEVVDAVKRVSGVDFPVEFVERRPGDPAAIVANADRARAELGWTPQLDNLEEIVTHALAWEEALTRKNASA</sequence>
<dbReference type="PANTHER" id="PTHR43725:SF53">
    <property type="entry name" value="UDP-ARABINOSE 4-EPIMERASE 1"/>
    <property type="match status" value="1"/>
</dbReference>
<dbReference type="GO" id="GO:0033499">
    <property type="term" value="P:galactose catabolic process via UDP-galactose, Leloir pathway"/>
    <property type="evidence" value="ECO:0007669"/>
    <property type="project" value="TreeGrafter"/>
</dbReference>
<comment type="subunit">
    <text evidence="10">Homodimer.</text>
</comment>
<keyword evidence="9 10" id="KW-0119">Carbohydrate metabolism</keyword>
<keyword evidence="8 10" id="KW-0413">Isomerase</keyword>
<evidence type="ECO:0000256" key="5">
    <source>
        <dbReference type="ARBA" id="ARBA00013189"/>
    </source>
</evidence>
<dbReference type="InterPro" id="IPR001509">
    <property type="entry name" value="Epimerase_deHydtase"/>
</dbReference>
<dbReference type="Pfam" id="PF01370">
    <property type="entry name" value="Epimerase"/>
    <property type="match status" value="1"/>
</dbReference>
<dbReference type="NCBIfam" id="TIGR01179">
    <property type="entry name" value="galE"/>
    <property type="match status" value="1"/>
</dbReference>
<dbReference type="EC" id="5.1.3.2" evidence="5 10"/>
<dbReference type="GO" id="GO:0003978">
    <property type="term" value="F:UDP-glucose 4-epimerase activity"/>
    <property type="evidence" value="ECO:0007669"/>
    <property type="project" value="UniProtKB-UniRule"/>
</dbReference>
<evidence type="ECO:0000256" key="3">
    <source>
        <dbReference type="ARBA" id="ARBA00004947"/>
    </source>
</evidence>
<reference evidence="13" key="1">
    <citation type="submission" date="2016-10" db="EMBL/GenBank/DDBJ databases">
        <authorList>
            <person name="Varghese N."/>
            <person name="Submissions S."/>
        </authorList>
    </citation>
    <scope>NUCLEOTIDE SEQUENCE [LARGE SCALE GENOMIC DNA]</scope>
    <source>
        <strain evidence="13">DSM 21857</strain>
    </source>
</reference>
<keyword evidence="7 10" id="KW-0520">NAD</keyword>
<dbReference type="Gene3D" id="3.40.50.720">
    <property type="entry name" value="NAD(P)-binding Rossmann-like Domain"/>
    <property type="match status" value="1"/>
</dbReference>
<evidence type="ECO:0000256" key="4">
    <source>
        <dbReference type="ARBA" id="ARBA00007637"/>
    </source>
</evidence>
<keyword evidence="13" id="KW-1185">Reference proteome</keyword>
<dbReference type="RefSeq" id="WP_091517763.1">
    <property type="nucleotide sequence ID" value="NZ_FORF01000001.1"/>
</dbReference>
<dbReference type="SUPFAM" id="SSF51735">
    <property type="entry name" value="NAD(P)-binding Rossmann-fold domains"/>
    <property type="match status" value="1"/>
</dbReference>
<gene>
    <name evidence="12" type="ORF">SAMN03080618_00316</name>
</gene>
<dbReference type="Proteomes" id="UP000242763">
    <property type="component" value="Unassembled WGS sequence"/>
</dbReference>
<protein>
    <recommendedName>
        <fullName evidence="6 10">UDP-glucose 4-epimerase</fullName>
        <ecNumber evidence="5 10">5.1.3.2</ecNumber>
    </recommendedName>
</protein>
<dbReference type="AlphaFoldDB" id="A0A1I3HQV1"/>
<dbReference type="Gene3D" id="3.90.25.10">
    <property type="entry name" value="UDP-galactose 4-epimerase, domain 1"/>
    <property type="match status" value="1"/>
</dbReference>
<evidence type="ECO:0000256" key="9">
    <source>
        <dbReference type="ARBA" id="ARBA00023277"/>
    </source>
</evidence>
<evidence type="ECO:0000256" key="6">
    <source>
        <dbReference type="ARBA" id="ARBA00018569"/>
    </source>
</evidence>
<organism evidence="12 13">
    <name type="scientific">Aquamicrobium aerolatum DSM 21857</name>
    <dbReference type="NCBI Taxonomy" id="1121003"/>
    <lineage>
        <taxon>Bacteria</taxon>
        <taxon>Pseudomonadati</taxon>
        <taxon>Pseudomonadota</taxon>
        <taxon>Alphaproteobacteria</taxon>
        <taxon>Hyphomicrobiales</taxon>
        <taxon>Phyllobacteriaceae</taxon>
        <taxon>Aerobium</taxon>
    </lineage>
</organism>
<comment type="cofactor">
    <cofactor evidence="2 10">
        <name>NAD(+)</name>
        <dbReference type="ChEBI" id="CHEBI:57540"/>
    </cofactor>
</comment>
<comment type="similarity">
    <text evidence="4 10">Belongs to the NAD(P)-dependent epimerase/dehydratase family.</text>
</comment>
<proteinExistence type="inferred from homology"/>
<evidence type="ECO:0000313" key="13">
    <source>
        <dbReference type="Proteomes" id="UP000242763"/>
    </source>
</evidence>
<dbReference type="InterPro" id="IPR005886">
    <property type="entry name" value="UDP_G4E"/>
</dbReference>
<evidence type="ECO:0000256" key="10">
    <source>
        <dbReference type="RuleBase" id="RU366046"/>
    </source>
</evidence>
<dbReference type="OrthoDB" id="9801785at2"/>
<dbReference type="UniPathway" id="UPA00214"/>
<comment type="pathway">
    <text evidence="3 10">Carbohydrate metabolism; galactose metabolism.</text>
</comment>
<feature type="domain" description="NAD-dependent epimerase/dehydratase" evidence="11">
    <location>
        <begin position="3"/>
        <end position="252"/>
    </location>
</feature>
<dbReference type="InterPro" id="IPR036291">
    <property type="entry name" value="NAD(P)-bd_dom_sf"/>
</dbReference>
<dbReference type="STRING" id="1121003.SAMN03080618_00316"/>